<dbReference type="STRING" id="84645.A0A498NL48"/>
<evidence type="ECO:0000256" key="1">
    <source>
        <dbReference type="ARBA" id="ARBA00023157"/>
    </source>
</evidence>
<dbReference type="Gene3D" id="1.10.10.2590">
    <property type="entry name" value="BEN domain"/>
    <property type="match status" value="1"/>
</dbReference>
<dbReference type="PANTHER" id="PTHR24252">
    <property type="entry name" value="ACROSIN-RELATED"/>
    <property type="match status" value="1"/>
</dbReference>
<dbReference type="InterPro" id="IPR043504">
    <property type="entry name" value="Peptidase_S1_PA_chymotrypsin"/>
</dbReference>
<dbReference type="SUPFAM" id="SSF50494">
    <property type="entry name" value="Trypsin-like serine proteases"/>
    <property type="match status" value="1"/>
</dbReference>
<dbReference type="InterPro" id="IPR056924">
    <property type="entry name" value="SH3_Tf2-1"/>
</dbReference>
<dbReference type="GO" id="GO:0003677">
    <property type="term" value="F:DNA binding"/>
    <property type="evidence" value="ECO:0007669"/>
    <property type="project" value="InterPro"/>
</dbReference>
<dbReference type="Pfam" id="PF00089">
    <property type="entry name" value="Trypsin"/>
    <property type="match status" value="1"/>
</dbReference>
<dbReference type="GO" id="GO:0006508">
    <property type="term" value="P:proteolysis"/>
    <property type="evidence" value="ECO:0007669"/>
    <property type="project" value="UniProtKB-KW"/>
</dbReference>
<sequence length="381" mass="42121">MKFNSALSVAGVTLLYITRPLSSVSDTVMYFGRLRQSGSNPHETFRRASRIIIHPKYVGAPYDNDIALIQLSSSVTFSKYIRPVCLAADGSTFGASTESWVTGWGRKTDGGTGSNILQEVKMTVVTNRYCNFLYGGIITSNMICAGQGKSACQVKTNTGNQGGILNGCSCHNLNNGFILLHMVDRRNNYCSHRIIDEMLEIISKNRRLTSRPPNSWSAGAGGSGITPGLPFKEPINGTPPNTRVYLSTCNINLKSDSKKLTPRFIGPYKITHRLNPVTFWLQLPASLRIHPVFHQSQLKHVFFSPLSPQVRIGPNSSITTEQYAHVKWTDPRKATKDLLTAVFGRITLSTHCYTGRYSSAFKDKTLKPPLESEKVSDIISK</sequence>
<keyword evidence="1" id="KW-1015">Disulfide bond</keyword>
<evidence type="ECO:0000313" key="4">
    <source>
        <dbReference type="EMBL" id="RXN32652.1"/>
    </source>
</evidence>
<dbReference type="Pfam" id="PF10523">
    <property type="entry name" value="BEN"/>
    <property type="match status" value="1"/>
</dbReference>
<dbReference type="GO" id="GO:0004252">
    <property type="term" value="F:serine-type endopeptidase activity"/>
    <property type="evidence" value="ECO:0007669"/>
    <property type="project" value="InterPro"/>
</dbReference>
<feature type="domain" description="BEN" evidence="3">
    <location>
        <begin position="313"/>
        <end position="381"/>
    </location>
</feature>
<comment type="caution">
    <text evidence="4">The sequence shown here is derived from an EMBL/GenBank/DDBJ whole genome shotgun (WGS) entry which is preliminary data.</text>
</comment>
<protein>
    <submittedName>
        <fullName evidence="4">Chymotrypsin-like protease CTRL-1</fullName>
    </submittedName>
</protein>
<dbReference type="Pfam" id="PF24626">
    <property type="entry name" value="SH3_Tf2-1"/>
    <property type="match status" value="1"/>
</dbReference>
<dbReference type="PANTHER" id="PTHR24252:SF7">
    <property type="entry name" value="HYALIN"/>
    <property type="match status" value="1"/>
</dbReference>
<dbReference type="SMART" id="SM00020">
    <property type="entry name" value="Tryp_SPc"/>
    <property type="match status" value="1"/>
</dbReference>
<evidence type="ECO:0000259" key="3">
    <source>
        <dbReference type="PROSITE" id="PS51457"/>
    </source>
</evidence>
<dbReference type="InterPro" id="IPR018379">
    <property type="entry name" value="BEN_domain"/>
</dbReference>
<accession>A0A498NL48</accession>
<name>A0A498NL48_LABRO</name>
<dbReference type="Proteomes" id="UP000290572">
    <property type="component" value="Unassembled WGS sequence"/>
</dbReference>
<reference evidence="4 5" key="1">
    <citation type="submission" date="2018-03" db="EMBL/GenBank/DDBJ databases">
        <title>Draft genome sequence of Rohu Carp (Labeo rohita).</title>
        <authorList>
            <person name="Das P."/>
            <person name="Kushwaha B."/>
            <person name="Joshi C.G."/>
            <person name="Kumar D."/>
            <person name="Nagpure N.S."/>
            <person name="Sahoo L."/>
            <person name="Das S.P."/>
            <person name="Bit A."/>
            <person name="Patnaik S."/>
            <person name="Meher P.K."/>
            <person name="Jayasankar P."/>
            <person name="Koringa P.G."/>
            <person name="Patel N.V."/>
            <person name="Hinsu A.T."/>
            <person name="Kumar R."/>
            <person name="Pandey M."/>
            <person name="Agarwal S."/>
            <person name="Srivastava S."/>
            <person name="Singh M."/>
            <person name="Iquebal M.A."/>
            <person name="Jaiswal S."/>
            <person name="Angadi U.B."/>
            <person name="Kumar N."/>
            <person name="Raza M."/>
            <person name="Shah T.M."/>
            <person name="Rai A."/>
            <person name="Jena J.K."/>
        </authorList>
    </citation>
    <scope>NUCLEOTIDE SEQUENCE [LARGE SCALE GENOMIC DNA]</scope>
    <source>
        <strain evidence="4">DASCIFA01</strain>
        <tissue evidence="4">Testis</tissue>
    </source>
</reference>
<dbReference type="CDD" id="cd00190">
    <property type="entry name" value="Tryp_SPc"/>
    <property type="match status" value="1"/>
</dbReference>
<evidence type="ECO:0000313" key="5">
    <source>
        <dbReference type="Proteomes" id="UP000290572"/>
    </source>
</evidence>
<gene>
    <name evidence="4" type="ORF">ROHU_016094</name>
</gene>
<keyword evidence="4" id="KW-0378">Hydrolase</keyword>
<organism evidence="4 5">
    <name type="scientific">Labeo rohita</name>
    <name type="common">Indian major carp</name>
    <name type="synonym">Cyprinus rohita</name>
    <dbReference type="NCBI Taxonomy" id="84645"/>
    <lineage>
        <taxon>Eukaryota</taxon>
        <taxon>Metazoa</taxon>
        <taxon>Chordata</taxon>
        <taxon>Craniata</taxon>
        <taxon>Vertebrata</taxon>
        <taxon>Euteleostomi</taxon>
        <taxon>Actinopterygii</taxon>
        <taxon>Neopterygii</taxon>
        <taxon>Teleostei</taxon>
        <taxon>Ostariophysi</taxon>
        <taxon>Cypriniformes</taxon>
        <taxon>Cyprinidae</taxon>
        <taxon>Labeoninae</taxon>
        <taxon>Labeonini</taxon>
        <taxon>Labeo</taxon>
    </lineage>
</organism>
<dbReference type="EMBL" id="QBIY01011357">
    <property type="protein sequence ID" value="RXN32652.1"/>
    <property type="molecule type" value="Genomic_DNA"/>
</dbReference>
<proteinExistence type="predicted"/>
<dbReference type="PROSITE" id="PS50240">
    <property type="entry name" value="TRYPSIN_DOM"/>
    <property type="match status" value="1"/>
</dbReference>
<dbReference type="AlphaFoldDB" id="A0A498NL48"/>
<feature type="domain" description="Peptidase S1" evidence="2">
    <location>
        <begin position="1"/>
        <end position="216"/>
    </location>
</feature>
<keyword evidence="5" id="KW-1185">Reference proteome</keyword>
<dbReference type="InterPro" id="IPR001254">
    <property type="entry name" value="Trypsin_dom"/>
</dbReference>
<dbReference type="PROSITE" id="PS51457">
    <property type="entry name" value="BEN"/>
    <property type="match status" value="1"/>
</dbReference>
<keyword evidence="4" id="KW-0645">Protease</keyword>
<dbReference type="InterPro" id="IPR009003">
    <property type="entry name" value="Peptidase_S1_PA"/>
</dbReference>
<dbReference type="Gene3D" id="2.40.10.10">
    <property type="entry name" value="Trypsin-like serine proteases"/>
    <property type="match status" value="2"/>
</dbReference>
<evidence type="ECO:0000259" key="2">
    <source>
        <dbReference type="PROSITE" id="PS50240"/>
    </source>
</evidence>